<keyword evidence="13 15" id="KW-0030">Aminoacyl-tRNA synthetase</keyword>
<dbReference type="InterPro" id="IPR041616">
    <property type="entry name" value="PheRS_beta_core"/>
</dbReference>
<evidence type="ECO:0000256" key="8">
    <source>
        <dbReference type="ARBA" id="ARBA00022741"/>
    </source>
</evidence>
<keyword evidence="12 15" id="KW-0648">Protein biosynthesis</keyword>
<feature type="domain" description="B5" evidence="19">
    <location>
        <begin position="414"/>
        <end position="490"/>
    </location>
</feature>
<dbReference type="GO" id="GO:0000049">
    <property type="term" value="F:tRNA binding"/>
    <property type="evidence" value="ECO:0007669"/>
    <property type="project" value="UniProtKB-UniRule"/>
</dbReference>
<dbReference type="SUPFAM" id="SSF50249">
    <property type="entry name" value="Nucleic acid-binding proteins"/>
    <property type="match status" value="1"/>
</dbReference>
<evidence type="ECO:0000259" key="17">
    <source>
        <dbReference type="PROSITE" id="PS50886"/>
    </source>
</evidence>
<dbReference type="FunFam" id="3.50.40.10:FF:000001">
    <property type="entry name" value="Phenylalanine--tRNA ligase beta subunit"/>
    <property type="match status" value="1"/>
</dbReference>
<feature type="domain" description="TRNA-binding" evidence="17">
    <location>
        <begin position="42"/>
        <end position="155"/>
    </location>
</feature>
<dbReference type="GO" id="GO:0000287">
    <property type="term" value="F:magnesium ion binding"/>
    <property type="evidence" value="ECO:0007669"/>
    <property type="project" value="UniProtKB-UniRule"/>
</dbReference>
<dbReference type="SUPFAM" id="SSF56037">
    <property type="entry name" value="PheT/TilS domain"/>
    <property type="match status" value="1"/>
</dbReference>
<dbReference type="RefSeq" id="WP_317902175.1">
    <property type="nucleotide sequence ID" value="NZ_JAIRBC010000012.1"/>
</dbReference>
<dbReference type="PANTHER" id="PTHR10947">
    <property type="entry name" value="PHENYLALANYL-TRNA SYNTHETASE BETA CHAIN AND LEUCINE-RICH REPEAT-CONTAINING PROTEIN 47"/>
    <property type="match status" value="1"/>
</dbReference>
<dbReference type="Pfam" id="PF17759">
    <property type="entry name" value="tRNA_synthFbeta"/>
    <property type="match status" value="1"/>
</dbReference>
<evidence type="ECO:0000256" key="2">
    <source>
        <dbReference type="ARBA" id="ARBA00008653"/>
    </source>
</evidence>
<dbReference type="SUPFAM" id="SSF54991">
    <property type="entry name" value="Anticodon-binding domain of PheRS"/>
    <property type="match status" value="1"/>
</dbReference>
<dbReference type="Gene3D" id="2.40.50.140">
    <property type="entry name" value="Nucleic acid-binding proteins"/>
    <property type="match status" value="1"/>
</dbReference>
<comment type="catalytic activity">
    <reaction evidence="14 15">
        <text>tRNA(Phe) + L-phenylalanine + ATP = L-phenylalanyl-tRNA(Phe) + AMP + diphosphate + H(+)</text>
        <dbReference type="Rhea" id="RHEA:19413"/>
        <dbReference type="Rhea" id="RHEA-COMP:9668"/>
        <dbReference type="Rhea" id="RHEA-COMP:9699"/>
        <dbReference type="ChEBI" id="CHEBI:15378"/>
        <dbReference type="ChEBI" id="CHEBI:30616"/>
        <dbReference type="ChEBI" id="CHEBI:33019"/>
        <dbReference type="ChEBI" id="CHEBI:58095"/>
        <dbReference type="ChEBI" id="CHEBI:78442"/>
        <dbReference type="ChEBI" id="CHEBI:78531"/>
        <dbReference type="ChEBI" id="CHEBI:456215"/>
        <dbReference type="EC" id="6.1.1.20"/>
    </reaction>
</comment>
<dbReference type="InterPro" id="IPR005121">
    <property type="entry name" value="Fdx_antiC-bd"/>
</dbReference>
<dbReference type="Proteomes" id="UP001200642">
    <property type="component" value="Unassembled WGS sequence"/>
</dbReference>
<dbReference type="PANTHER" id="PTHR10947:SF0">
    <property type="entry name" value="PHENYLALANINE--TRNA LIGASE BETA SUBUNIT"/>
    <property type="match status" value="1"/>
</dbReference>
<evidence type="ECO:0000256" key="10">
    <source>
        <dbReference type="ARBA" id="ARBA00022842"/>
    </source>
</evidence>
<dbReference type="InterPro" id="IPR045060">
    <property type="entry name" value="Phe-tRNA-ligase_IIc_bsu"/>
</dbReference>
<evidence type="ECO:0000256" key="14">
    <source>
        <dbReference type="ARBA" id="ARBA00049255"/>
    </source>
</evidence>
<dbReference type="PROSITE" id="PS50886">
    <property type="entry name" value="TRBD"/>
    <property type="match status" value="1"/>
</dbReference>
<dbReference type="Pfam" id="PF03484">
    <property type="entry name" value="B5"/>
    <property type="match status" value="1"/>
</dbReference>
<dbReference type="InterPro" id="IPR004532">
    <property type="entry name" value="Phe-tRNA-ligase_IIc_bsu_bact"/>
</dbReference>
<name>A0AAE3JSZ5_9FLAO</name>
<dbReference type="InterPro" id="IPR012340">
    <property type="entry name" value="NA-bd_OB-fold"/>
</dbReference>
<feature type="domain" description="FDX-ACB" evidence="18">
    <location>
        <begin position="715"/>
        <end position="808"/>
    </location>
</feature>
<evidence type="ECO:0000256" key="13">
    <source>
        <dbReference type="ARBA" id="ARBA00023146"/>
    </source>
</evidence>
<keyword evidence="4 15" id="KW-0963">Cytoplasm</keyword>
<comment type="cofactor">
    <cofactor evidence="15">
        <name>Mg(2+)</name>
        <dbReference type="ChEBI" id="CHEBI:18420"/>
    </cofactor>
    <text evidence="15">Binds 2 magnesium ions per tetramer.</text>
</comment>
<dbReference type="HAMAP" id="MF_00283">
    <property type="entry name" value="Phe_tRNA_synth_beta1"/>
    <property type="match status" value="1"/>
</dbReference>
<dbReference type="InterPro" id="IPR005146">
    <property type="entry name" value="B3/B4_tRNA-bd"/>
</dbReference>
<sequence>MKISYNWLKQFIKIDWEAQKTAELLTDLGLEVEGITAYESVKGGLKGVVVGHVLSCVKHPNADRLKLTTVDIGGPAPLQIVCGAPNVEKGQKVPVATIGTKLYTLEGESWTIKKGKIRGEESQGMICAEDELGLGKGHDGIMVLSENLVPGTPCSTVFEIENDEVFEIGLTPNRSDAMSHYGVARDLKAGLKQKDIQQELITPSASNFATENRALKIDVVVENNELAPRYCGVTLSNLIVQPSPDWLKNRLRSIGITPKNNVVDATNYVLHELGQPLHAFDAAKIKGHKIFVKTLPKGTKFITLDGVERELHEEDLMICDAEKPMCIAGVFGGIGSGVTESTNAIFLESAYFDPVSIRKSAKRHGLNTDASFRFERGIDINDVEYCLKRAALLISELAGGDITSDVIDLYPKKKDDYQVFLTYDKINKLIGHEIPSETIKSILASLDIKVKNVSESGLGLAIPFYRVDVQREVDVIEEILRVYGYNNVGSKDKLNASIAPTSRFEDYKLQNNIGNHLASQGFFEIMTNSLTTPSYQNLLPENEENSAVEILNPLSADLSVMRQSLLFSGLEAISYNINRKRNDLRLFEFGKTYRQSGNDRSESKHLCLLVTGNRTDDSWTNAPKKSDLFYLKSIAENVLVRLGMSNIRTATQNSSLFTEGLSLQSKSESLVAIGTVKKSILIEFGIKQEVLFADFNWDLILSTLNKKEIVYTEIPRFPEVTRDLALLLDEAVTYQEIHDLAFRTEKKFLKNMDLFDVYTGDNLPSGKKSYAVSFTLQDEKNTLTDRQIEKIMGKLRQRYEADLGASLR</sequence>
<evidence type="ECO:0000256" key="12">
    <source>
        <dbReference type="ARBA" id="ARBA00022917"/>
    </source>
</evidence>
<gene>
    <name evidence="15 20" type="primary">pheT</name>
    <name evidence="20" type="ORF">K8352_09735</name>
</gene>
<keyword evidence="9 15" id="KW-0067">ATP-binding</keyword>
<evidence type="ECO:0000256" key="7">
    <source>
        <dbReference type="ARBA" id="ARBA00022723"/>
    </source>
</evidence>
<evidence type="ECO:0000256" key="15">
    <source>
        <dbReference type="HAMAP-Rule" id="MF_00283"/>
    </source>
</evidence>
<reference evidence="20" key="1">
    <citation type="submission" date="2023-02" db="EMBL/GenBank/DDBJ databases">
        <title>Genome of Flavobacteriaceae gen. nov. sp. strain F89.</title>
        <authorList>
            <person name="Wang Y."/>
        </authorList>
    </citation>
    <scope>NUCLEOTIDE SEQUENCE</scope>
    <source>
        <strain evidence="20">F89</strain>
    </source>
</reference>
<dbReference type="GO" id="GO:0005524">
    <property type="term" value="F:ATP binding"/>
    <property type="evidence" value="ECO:0007669"/>
    <property type="project" value="UniProtKB-UniRule"/>
</dbReference>
<dbReference type="EC" id="6.1.1.20" evidence="15"/>
<evidence type="ECO:0000256" key="4">
    <source>
        <dbReference type="ARBA" id="ARBA00022490"/>
    </source>
</evidence>
<feature type="binding site" evidence="15">
    <location>
        <position position="477"/>
    </location>
    <ligand>
        <name>Mg(2+)</name>
        <dbReference type="ChEBI" id="CHEBI:18420"/>
        <note>shared with alpha subunit</note>
    </ligand>
</feature>
<dbReference type="Pfam" id="PF03483">
    <property type="entry name" value="B3_4"/>
    <property type="match status" value="1"/>
</dbReference>
<dbReference type="InterPro" id="IPR020825">
    <property type="entry name" value="Phe-tRNA_synthase-like_B3/B4"/>
</dbReference>
<accession>A0AAE3JSZ5</accession>
<comment type="subunit">
    <text evidence="3 15">Tetramer of two alpha and two beta subunits.</text>
</comment>
<comment type="caution">
    <text evidence="20">The sequence shown here is derived from an EMBL/GenBank/DDBJ whole genome shotgun (WGS) entry which is preliminary data.</text>
</comment>
<dbReference type="GO" id="GO:0006432">
    <property type="term" value="P:phenylalanyl-tRNA aminoacylation"/>
    <property type="evidence" value="ECO:0007669"/>
    <property type="project" value="UniProtKB-UniRule"/>
</dbReference>
<dbReference type="GO" id="GO:0009328">
    <property type="term" value="C:phenylalanine-tRNA ligase complex"/>
    <property type="evidence" value="ECO:0007669"/>
    <property type="project" value="TreeGrafter"/>
</dbReference>
<comment type="subcellular location">
    <subcellularLocation>
        <location evidence="1 15">Cytoplasm</location>
    </subcellularLocation>
</comment>
<evidence type="ECO:0000256" key="1">
    <source>
        <dbReference type="ARBA" id="ARBA00004496"/>
    </source>
</evidence>
<dbReference type="Gene3D" id="3.30.70.380">
    <property type="entry name" value="Ferrodoxin-fold anticodon-binding domain"/>
    <property type="match status" value="1"/>
</dbReference>
<dbReference type="SMART" id="SM00873">
    <property type="entry name" value="B3_4"/>
    <property type="match status" value="1"/>
</dbReference>
<keyword evidence="11 16" id="KW-0694">RNA-binding</keyword>
<dbReference type="EMBL" id="JAIRBC010000012">
    <property type="protein sequence ID" value="MCG2461027.1"/>
    <property type="molecule type" value="Genomic_DNA"/>
</dbReference>
<dbReference type="InterPro" id="IPR005147">
    <property type="entry name" value="tRNA_synthase_B5-dom"/>
</dbReference>
<comment type="similarity">
    <text evidence="2 15">Belongs to the phenylalanyl-tRNA synthetase beta subunit family. Type 1 subfamily.</text>
</comment>
<feature type="binding site" evidence="15">
    <location>
        <position position="478"/>
    </location>
    <ligand>
        <name>Mg(2+)</name>
        <dbReference type="ChEBI" id="CHEBI:18420"/>
        <note>shared with alpha subunit</note>
    </ligand>
</feature>
<evidence type="ECO:0000259" key="18">
    <source>
        <dbReference type="PROSITE" id="PS51447"/>
    </source>
</evidence>
<dbReference type="NCBIfam" id="NF045760">
    <property type="entry name" value="YtpR"/>
    <property type="match status" value="1"/>
</dbReference>
<evidence type="ECO:0000256" key="9">
    <source>
        <dbReference type="ARBA" id="ARBA00022840"/>
    </source>
</evidence>
<dbReference type="Gene3D" id="3.30.56.10">
    <property type="match status" value="2"/>
</dbReference>
<dbReference type="NCBIfam" id="TIGR00472">
    <property type="entry name" value="pheT_bact"/>
    <property type="match status" value="1"/>
</dbReference>
<dbReference type="Pfam" id="PF01588">
    <property type="entry name" value="tRNA_bind"/>
    <property type="match status" value="1"/>
</dbReference>
<organism evidence="20 21">
    <name type="scientific">Cerina litoralis</name>
    <dbReference type="NCBI Taxonomy" id="2874477"/>
    <lineage>
        <taxon>Bacteria</taxon>
        <taxon>Pseudomonadati</taxon>
        <taxon>Bacteroidota</taxon>
        <taxon>Flavobacteriia</taxon>
        <taxon>Flavobacteriales</taxon>
        <taxon>Flavobacteriaceae</taxon>
        <taxon>Cerina</taxon>
    </lineage>
</organism>
<evidence type="ECO:0000313" key="21">
    <source>
        <dbReference type="Proteomes" id="UP001200642"/>
    </source>
</evidence>
<dbReference type="Gene3D" id="3.50.40.10">
    <property type="entry name" value="Phenylalanyl-trna Synthetase, Chain B, domain 3"/>
    <property type="match status" value="1"/>
</dbReference>
<proteinExistence type="inferred from homology"/>
<dbReference type="SUPFAM" id="SSF55681">
    <property type="entry name" value="Class II aaRS and biotin synthetases"/>
    <property type="match status" value="1"/>
</dbReference>
<dbReference type="InterPro" id="IPR002547">
    <property type="entry name" value="tRNA-bd_dom"/>
</dbReference>
<dbReference type="SMART" id="SM00896">
    <property type="entry name" value="FDX-ACB"/>
    <property type="match status" value="1"/>
</dbReference>
<dbReference type="CDD" id="cd02796">
    <property type="entry name" value="tRNA_bind_bactPheRS"/>
    <property type="match status" value="1"/>
</dbReference>
<keyword evidence="7 15" id="KW-0479">Metal-binding</keyword>
<evidence type="ECO:0000256" key="5">
    <source>
        <dbReference type="ARBA" id="ARBA00022555"/>
    </source>
</evidence>
<dbReference type="Gene3D" id="3.30.930.10">
    <property type="entry name" value="Bira Bifunctional Protein, Domain 2"/>
    <property type="match status" value="1"/>
</dbReference>
<evidence type="ECO:0000256" key="16">
    <source>
        <dbReference type="PROSITE-ProRule" id="PRU00209"/>
    </source>
</evidence>
<dbReference type="FunFam" id="3.30.70.380:FF:000001">
    <property type="entry name" value="Phenylalanine--tRNA ligase beta subunit"/>
    <property type="match status" value="1"/>
</dbReference>
<dbReference type="AlphaFoldDB" id="A0AAE3JSZ5"/>
<evidence type="ECO:0000256" key="3">
    <source>
        <dbReference type="ARBA" id="ARBA00011209"/>
    </source>
</evidence>
<dbReference type="InterPro" id="IPR036690">
    <property type="entry name" value="Fdx_antiC-bd_sf"/>
</dbReference>
<feature type="binding site" evidence="15">
    <location>
        <position position="474"/>
    </location>
    <ligand>
        <name>Mg(2+)</name>
        <dbReference type="ChEBI" id="CHEBI:18420"/>
        <note>shared with alpha subunit</note>
    </ligand>
</feature>
<dbReference type="InterPro" id="IPR045864">
    <property type="entry name" value="aa-tRNA-synth_II/BPL/LPL"/>
</dbReference>
<keyword evidence="8 15" id="KW-0547">Nucleotide-binding</keyword>
<dbReference type="GO" id="GO:0004826">
    <property type="term" value="F:phenylalanine-tRNA ligase activity"/>
    <property type="evidence" value="ECO:0007669"/>
    <property type="project" value="UniProtKB-UniRule"/>
</dbReference>
<dbReference type="InterPro" id="IPR009061">
    <property type="entry name" value="DNA-bd_dom_put_sf"/>
</dbReference>
<dbReference type="PROSITE" id="PS51483">
    <property type="entry name" value="B5"/>
    <property type="match status" value="1"/>
</dbReference>
<dbReference type="CDD" id="cd00769">
    <property type="entry name" value="PheRS_beta_core"/>
    <property type="match status" value="1"/>
</dbReference>
<feature type="binding site" evidence="15">
    <location>
        <position position="468"/>
    </location>
    <ligand>
        <name>Mg(2+)</name>
        <dbReference type="ChEBI" id="CHEBI:18420"/>
        <note>shared with alpha subunit</note>
    </ligand>
</feature>
<evidence type="ECO:0000313" key="20">
    <source>
        <dbReference type="EMBL" id="MCG2461027.1"/>
    </source>
</evidence>
<keyword evidence="21" id="KW-1185">Reference proteome</keyword>
<dbReference type="Pfam" id="PF03147">
    <property type="entry name" value="FDX-ACB"/>
    <property type="match status" value="1"/>
</dbReference>
<keyword evidence="5 16" id="KW-0820">tRNA-binding</keyword>
<keyword evidence="10 15" id="KW-0460">Magnesium</keyword>
<evidence type="ECO:0000256" key="6">
    <source>
        <dbReference type="ARBA" id="ARBA00022598"/>
    </source>
</evidence>
<dbReference type="SMART" id="SM00874">
    <property type="entry name" value="B5"/>
    <property type="match status" value="1"/>
</dbReference>
<dbReference type="PROSITE" id="PS51447">
    <property type="entry name" value="FDX_ACB"/>
    <property type="match status" value="1"/>
</dbReference>
<evidence type="ECO:0000259" key="19">
    <source>
        <dbReference type="PROSITE" id="PS51483"/>
    </source>
</evidence>
<protein>
    <recommendedName>
        <fullName evidence="15">Phenylalanine--tRNA ligase beta subunit</fullName>
        <ecNumber evidence="15">6.1.1.20</ecNumber>
    </recommendedName>
    <alternativeName>
        <fullName evidence="15">Phenylalanyl-tRNA synthetase beta subunit</fullName>
        <shortName evidence="15">PheRS</shortName>
    </alternativeName>
</protein>
<dbReference type="SUPFAM" id="SSF46955">
    <property type="entry name" value="Putative DNA-binding domain"/>
    <property type="match status" value="1"/>
</dbReference>
<evidence type="ECO:0000256" key="11">
    <source>
        <dbReference type="ARBA" id="ARBA00022884"/>
    </source>
</evidence>
<keyword evidence="6 15" id="KW-0436">Ligase</keyword>
<dbReference type="FunFam" id="2.40.50.140:FF:000045">
    <property type="entry name" value="Phenylalanine--tRNA ligase beta subunit"/>
    <property type="match status" value="1"/>
</dbReference>
<dbReference type="InterPro" id="IPR033714">
    <property type="entry name" value="tRNA_bind_bactPheRS"/>
</dbReference>